<dbReference type="SMART" id="SM00860">
    <property type="entry name" value="SMI1_KNR4"/>
    <property type="match status" value="1"/>
</dbReference>
<feature type="domain" description="Knr4/Smi1-like" evidence="1">
    <location>
        <begin position="25"/>
        <end position="144"/>
    </location>
</feature>
<gene>
    <name evidence="2" type="ORF">G3I44_11205</name>
</gene>
<dbReference type="RefSeq" id="WP_163486679.1">
    <property type="nucleotide sequence ID" value="NZ_CP048739.1"/>
</dbReference>
<dbReference type="EMBL" id="CP048739">
    <property type="protein sequence ID" value="QIB74798.1"/>
    <property type="molecule type" value="Genomic_DNA"/>
</dbReference>
<dbReference type="Pfam" id="PF09346">
    <property type="entry name" value="SMI1_KNR4"/>
    <property type="match status" value="1"/>
</dbReference>
<proteinExistence type="predicted"/>
<name>A0A6C0UPC3_9EURY</name>
<organism evidence="2 3">
    <name type="scientific">Halogeometricum borinquense</name>
    <dbReference type="NCBI Taxonomy" id="60847"/>
    <lineage>
        <taxon>Archaea</taxon>
        <taxon>Methanobacteriati</taxon>
        <taxon>Methanobacteriota</taxon>
        <taxon>Stenosarchaea group</taxon>
        <taxon>Halobacteria</taxon>
        <taxon>Halobacteriales</taxon>
        <taxon>Haloferacaceae</taxon>
        <taxon>Halogeometricum</taxon>
    </lineage>
</organism>
<dbReference type="InterPro" id="IPR037883">
    <property type="entry name" value="Knr4/Smi1-like_sf"/>
</dbReference>
<sequence>MSIPVKKLTGQILDIVLAADAEIEGCSAEEISQIENESNVRLPAAYVAFLKEMGRSAGDFLRGDDLFYPDMIGLQDTVEECMFVSDSSAVLAESDFVFAGHHDYVYLYFDTEDGEDPPVYRYIYMAGEDQPEQVFDTFSEWFESSVEDEISLAEY</sequence>
<accession>A0A6C0UPC3</accession>
<dbReference type="AlphaFoldDB" id="A0A6C0UPC3"/>
<reference evidence="2 3" key="1">
    <citation type="submission" date="2020-02" db="EMBL/GenBank/DDBJ databases">
        <title>Whole genome sequence of Halogeometricum borinquense strain wsp4.</title>
        <authorList>
            <person name="Verma D.K."/>
            <person name="Gopal K."/>
            <person name="Prasad E.S."/>
        </authorList>
    </citation>
    <scope>NUCLEOTIDE SEQUENCE [LARGE SCALE GENOMIC DNA]</scope>
    <source>
        <strain evidence="3">wsp4</strain>
    </source>
</reference>
<evidence type="ECO:0000259" key="1">
    <source>
        <dbReference type="SMART" id="SM00860"/>
    </source>
</evidence>
<dbReference type="InterPro" id="IPR018958">
    <property type="entry name" value="Knr4/Smi1-like_dom"/>
</dbReference>
<dbReference type="Proteomes" id="UP000465846">
    <property type="component" value="Chromosome"/>
</dbReference>
<dbReference type="GeneID" id="44079976"/>
<dbReference type="SUPFAM" id="SSF160631">
    <property type="entry name" value="SMI1/KNR4-like"/>
    <property type="match status" value="1"/>
</dbReference>
<dbReference type="Gene3D" id="3.40.1580.10">
    <property type="entry name" value="SMI1/KNR4-like"/>
    <property type="match status" value="1"/>
</dbReference>
<evidence type="ECO:0000313" key="2">
    <source>
        <dbReference type="EMBL" id="QIB74798.1"/>
    </source>
</evidence>
<protein>
    <submittedName>
        <fullName evidence="2">SMI1/KNR4 family protein</fullName>
    </submittedName>
</protein>
<evidence type="ECO:0000313" key="3">
    <source>
        <dbReference type="Proteomes" id="UP000465846"/>
    </source>
</evidence>